<dbReference type="OrthoDB" id="2748837at2759"/>
<evidence type="ECO:0000313" key="2">
    <source>
        <dbReference type="Proteomes" id="UP000054538"/>
    </source>
</evidence>
<dbReference type="InParanoid" id="A0A0D0CDY2"/>
<sequence length="55" mass="6140">MDNASNNNMMMQKLGHLLHARGVAFHHDGNCVQCFPHVINLTVQAFLAVLKAHIM</sequence>
<accession>A0A0D0CDY2</accession>
<protein>
    <submittedName>
        <fullName evidence="1">Uncharacterized protein</fullName>
    </submittedName>
</protein>
<keyword evidence="2" id="KW-1185">Reference proteome</keyword>
<dbReference type="AlphaFoldDB" id="A0A0D0CDY2"/>
<dbReference type="HOGENOM" id="CLU_3033062_0_0_1"/>
<reference evidence="1 2" key="1">
    <citation type="submission" date="2014-04" db="EMBL/GenBank/DDBJ databases">
        <authorList>
            <consortium name="DOE Joint Genome Institute"/>
            <person name="Kuo A."/>
            <person name="Kohler A."/>
            <person name="Jargeat P."/>
            <person name="Nagy L.G."/>
            <person name="Floudas D."/>
            <person name="Copeland A."/>
            <person name="Barry K.W."/>
            <person name="Cichocki N."/>
            <person name="Veneault-Fourrey C."/>
            <person name="LaButti K."/>
            <person name="Lindquist E.A."/>
            <person name="Lipzen A."/>
            <person name="Lundell T."/>
            <person name="Morin E."/>
            <person name="Murat C."/>
            <person name="Sun H."/>
            <person name="Tunlid A."/>
            <person name="Henrissat B."/>
            <person name="Grigoriev I.V."/>
            <person name="Hibbett D.S."/>
            <person name="Martin F."/>
            <person name="Nordberg H.P."/>
            <person name="Cantor M.N."/>
            <person name="Hua S.X."/>
        </authorList>
    </citation>
    <scope>NUCLEOTIDE SEQUENCE [LARGE SCALE GENOMIC DNA]</scope>
    <source>
        <strain evidence="1 2">Ve08.2h10</strain>
    </source>
</reference>
<proteinExistence type="predicted"/>
<name>A0A0D0CDY2_9AGAM</name>
<reference evidence="2" key="2">
    <citation type="submission" date="2015-01" db="EMBL/GenBank/DDBJ databases">
        <title>Evolutionary Origins and Diversification of the Mycorrhizal Mutualists.</title>
        <authorList>
            <consortium name="DOE Joint Genome Institute"/>
            <consortium name="Mycorrhizal Genomics Consortium"/>
            <person name="Kohler A."/>
            <person name="Kuo A."/>
            <person name="Nagy L.G."/>
            <person name="Floudas D."/>
            <person name="Copeland A."/>
            <person name="Barry K.W."/>
            <person name="Cichocki N."/>
            <person name="Veneault-Fourrey C."/>
            <person name="LaButti K."/>
            <person name="Lindquist E.A."/>
            <person name="Lipzen A."/>
            <person name="Lundell T."/>
            <person name="Morin E."/>
            <person name="Murat C."/>
            <person name="Riley R."/>
            <person name="Ohm R."/>
            <person name="Sun H."/>
            <person name="Tunlid A."/>
            <person name="Henrissat B."/>
            <person name="Grigoriev I.V."/>
            <person name="Hibbett D.S."/>
            <person name="Martin F."/>
        </authorList>
    </citation>
    <scope>NUCLEOTIDE SEQUENCE [LARGE SCALE GENOMIC DNA]</scope>
    <source>
        <strain evidence="2">Ve08.2h10</strain>
    </source>
</reference>
<dbReference type="Proteomes" id="UP000054538">
    <property type="component" value="Unassembled WGS sequence"/>
</dbReference>
<gene>
    <name evidence="1" type="ORF">PAXRUDRAFT_20510</name>
</gene>
<evidence type="ECO:0000313" key="1">
    <source>
        <dbReference type="EMBL" id="KIK73773.1"/>
    </source>
</evidence>
<dbReference type="EMBL" id="KN829435">
    <property type="protein sequence ID" value="KIK73773.1"/>
    <property type="molecule type" value="Genomic_DNA"/>
</dbReference>
<organism evidence="1 2">
    <name type="scientific">Paxillus rubicundulus Ve08.2h10</name>
    <dbReference type="NCBI Taxonomy" id="930991"/>
    <lineage>
        <taxon>Eukaryota</taxon>
        <taxon>Fungi</taxon>
        <taxon>Dikarya</taxon>
        <taxon>Basidiomycota</taxon>
        <taxon>Agaricomycotina</taxon>
        <taxon>Agaricomycetes</taxon>
        <taxon>Agaricomycetidae</taxon>
        <taxon>Boletales</taxon>
        <taxon>Paxilineae</taxon>
        <taxon>Paxillaceae</taxon>
        <taxon>Paxillus</taxon>
    </lineage>
</organism>